<dbReference type="PANTHER" id="PTHR43630">
    <property type="entry name" value="POLY-BETA-1,6-N-ACETYL-D-GLUCOSAMINE SYNTHASE"/>
    <property type="match status" value="1"/>
</dbReference>
<dbReference type="InterPro" id="IPR002509">
    <property type="entry name" value="NODB_dom"/>
</dbReference>
<dbReference type="EMBL" id="JAAGWF010000015">
    <property type="protein sequence ID" value="NEK59047.1"/>
    <property type="molecule type" value="Genomic_DNA"/>
</dbReference>
<evidence type="ECO:0000313" key="7">
    <source>
        <dbReference type="EMBL" id="NEK59047.1"/>
    </source>
</evidence>
<proteinExistence type="inferred from homology"/>
<accession>A0A7K3W5D4</accession>
<dbReference type="GO" id="GO:0016757">
    <property type="term" value="F:glycosyltransferase activity"/>
    <property type="evidence" value="ECO:0007669"/>
    <property type="project" value="UniProtKB-KW"/>
</dbReference>
<protein>
    <submittedName>
        <fullName evidence="7">Glycosyltransferase</fullName>
    </submittedName>
</protein>
<gene>
    <name evidence="7" type="ORF">GCU56_14340</name>
</gene>
<keyword evidence="5" id="KW-1133">Transmembrane helix</keyword>
<evidence type="ECO:0000256" key="5">
    <source>
        <dbReference type="SAM" id="Phobius"/>
    </source>
</evidence>
<evidence type="ECO:0000256" key="4">
    <source>
        <dbReference type="SAM" id="MobiDB-lite"/>
    </source>
</evidence>
<dbReference type="Gene3D" id="3.90.550.10">
    <property type="entry name" value="Spore Coat Polysaccharide Biosynthesis Protein SpsA, Chain A"/>
    <property type="match status" value="1"/>
</dbReference>
<dbReference type="GO" id="GO:0005975">
    <property type="term" value="P:carbohydrate metabolic process"/>
    <property type="evidence" value="ECO:0007669"/>
    <property type="project" value="InterPro"/>
</dbReference>
<organism evidence="7 8">
    <name type="scientific">Geodermatophilus sabuli</name>
    <dbReference type="NCBI Taxonomy" id="1564158"/>
    <lineage>
        <taxon>Bacteria</taxon>
        <taxon>Bacillati</taxon>
        <taxon>Actinomycetota</taxon>
        <taxon>Actinomycetes</taxon>
        <taxon>Geodermatophilales</taxon>
        <taxon>Geodermatophilaceae</taxon>
        <taxon>Geodermatophilus</taxon>
    </lineage>
</organism>
<dbReference type="Pfam" id="PF13641">
    <property type="entry name" value="Glyco_tranf_2_3"/>
    <property type="match status" value="1"/>
</dbReference>
<dbReference type="AlphaFoldDB" id="A0A7K3W5D4"/>
<sequence length="771" mass="83977">MSRSPRSGLPTGSPPTTPVFANPSGRRWRYLRAVLLTLLVLAVAGAVVAVPKVLASPALGGAATPDGPTPEEVGEDAPVIGEGPLVRVVRLLQVDGATYGQEPFTGQVVSELPDFEVARIGDADYALQRYGYGPDVHRTITLTFDDGPDPVWTPRLLDLLSANGVPATFFVTGAQVTRHPEIMDRIVREGHAVGNHSLTHIDVSETTAFRQQLELSLSDRIMRAEVGHAAPYFRLPYEGDDEDSTRAAATGILRAQQLGYVVASHDFDTLDWAHASGEIDGPIELPPLGEQDNITMLLHDSGGDRSMTLAYVERLVTEARDAGYSFTTMPQSQPEIRGDIGAVQSTIYDRLALWLATGLFELPPDLLYVLFILALVTMLGYGLFNAVLAVARARRRVRPINTATPPVTVLIAAYNEERVIARTLEYLLASHYPIGEIVVIDDGSTDGTAAAVTAVAERDDRVRLFRQNNAGKWAALNNGFARARHDFVVTLDADTLFTPDTVGRLMEQFHSPRVGAVAGVIKVGNFSTNVITRWQALEYITQIGLERAAAALLDAVMIVPGACAAWRKAAVLEAGGYTDATLAEDCDLTLGLHQAGWRVEQADRAIAWTEAPETLDSLLRQRVRWMYGTIQAVWRHRGMLLRPRFGWLGMLVMPMTVLTLVVPLVFTPLIILGIVQTLASQGPLALVLYFALFAAVYGVLAAIAVRLLHERAEHLLMVPVYRLIYEPLRVYLLYASLGTALRGVRLGWGKLTRTARMDDVATATLPAVVTP</sequence>
<dbReference type="PROSITE" id="PS51677">
    <property type="entry name" value="NODB"/>
    <property type="match status" value="1"/>
</dbReference>
<reference evidence="7 8" key="1">
    <citation type="submission" date="2020-02" db="EMBL/GenBank/DDBJ databases">
        <title>Geodermatophilus sabuli CPCC 205279 I12A-02694.</title>
        <authorList>
            <person name="Jiang Z."/>
        </authorList>
    </citation>
    <scope>NUCLEOTIDE SEQUENCE [LARGE SCALE GENOMIC DNA]</scope>
    <source>
        <strain evidence="7 8">I12A-02694</strain>
    </source>
</reference>
<evidence type="ECO:0000256" key="1">
    <source>
        <dbReference type="ARBA" id="ARBA00006739"/>
    </source>
</evidence>
<feature type="transmembrane region" description="Helical" evidence="5">
    <location>
        <begin position="645"/>
        <end position="674"/>
    </location>
</feature>
<keyword evidence="5" id="KW-0812">Transmembrane</keyword>
<name>A0A7K3W5D4_9ACTN</name>
<dbReference type="InterPro" id="IPR029044">
    <property type="entry name" value="Nucleotide-diphossugar_trans"/>
</dbReference>
<evidence type="ECO:0000256" key="3">
    <source>
        <dbReference type="ARBA" id="ARBA00022679"/>
    </source>
</evidence>
<feature type="transmembrane region" description="Helical" evidence="5">
    <location>
        <begin position="686"/>
        <end position="709"/>
    </location>
</feature>
<dbReference type="GO" id="GO:0016810">
    <property type="term" value="F:hydrolase activity, acting on carbon-nitrogen (but not peptide) bonds"/>
    <property type="evidence" value="ECO:0007669"/>
    <property type="project" value="InterPro"/>
</dbReference>
<evidence type="ECO:0000313" key="8">
    <source>
        <dbReference type="Proteomes" id="UP000470246"/>
    </source>
</evidence>
<feature type="domain" description="NodB homology" evidence="6">
    <location>
        <begin position="138"/>
        <end position="327"/>
    </location>
</feature>
<feature type="transmembrane region" description="Helical" evidence="5">
    <location>
        <begin position="366"/>
        <end position="391"/>
    </location>
</feature>
<dbReference type="SUPFAM" id="SSF88713">
    <property type="entry name" value="Glycoside hydrolase/deacetylase"/>
    <property type="match status" value="1"/>
</dbReference>
<dbReference type="RefSeq" id="WP_163482411.1">
    <property type="nucleotide sequence ID" value="NZ_JAAGWF010000015.1"/>
</dbReference>
<dbReference type="CDD" id="cd06423">
    <property type="entry name" value="CESA_like"/>
    <property type="match status" value="1"/>
</dbReference>
<comment type="similarity">
    <text evidence="1">Belongs to the glycosyltransferase 2 family.</text>
</comment>
<evidence type="ECO:0000256" key="2">
    <source>
        <dbReference type="ARBA" id="ARBA00022676"/>
    </source>
</evidence>
<feature type="compositionally biased region" description="Low complexity" evidence="4">
    <location>
        <begin position="1"/>
        <end position="11"/>
    </location>
</feature>
<dbReference type="InterPro" id="IPR011330">
    <property type="entry name" value="Glyco_hydro/deAcase_b/a-brl"/>
</dbReference>
<comment type="caution">
    <text evidence="7">The sequence shown here is derived from an EMBL/GenBank/DDBJ whole genome shotgun (WGS) entry which is preliminary data.</text>
</comment>
<dbReference type="Gene3D" id="3.20.20.370">
    <property type="entry name" value="Glycoside hydrolase/deacetylase"/>
    <property type="match status" value="1"/>
</dbReference>
<keyword evidence="3 7" id="KW-0808">Transferase</keyword>
<feature type="region of interest" description="Disordered" evidence="4">
    <location>
        <begin position="59"/>
        <end position="78"/>
    </location>
</feature>
<evidence type="ECO:0000259" key="6">
    <source>
        <dbReference type="PROSITE" id="PS51677"/>
    </source>
</evidence>
<feature type="region of interest" description="Disordered" evidence="4">
    <location>
        <begin position="1"/>
        <end position="20"/>
    </location>
</feature>
<dbReference type="Proteomes" id="UP000470246">
    <property type="component" value="Unassembled WGS sequence"/>
</dbReference>
<keyword evidence="2" id="KW-0328">Glycosyltransferase</keyword>
<keyword evidence="8" id="KW-1185">Reference proteome</keyword>
<keyword evidence="5" id="KW-0472">Membrane</keyword>
<dbReference type="SUPFAM" id="SSF53448">
    <property type="entry name" value="Nucleotide-diphospho-sugar transferases"/>
    <property type="match status" value="1"/>
</dbReference>
<dbReference type="Pfam" id="PF01522">
    <property type="entry name" value="Polysacc_deac_1"/>
    <property type="match status" value="1"/>
</dbReference>
<dbReference type="PANTHER" id="PTHR43630:SF1">
    <property type="entry name" value="POLY-BETA-1,6-N-ACETYL-D-GLUCOSAMINE SYNTHASE"/>
    <property type="match status" value="1"/>
</dbReference>